<organism evidence="2 3">
    <name type="scientific">Burkholderia cepacia</name>
    <name type="common">Pseudomonas cepacia</name>
    <dbReference type="NCBI Taxonomy" id="292"/>
    <lineage>
        <taxon>Bacteria</taxon>
        <taxon>Pseudomonadati</taxon>
        <taxon>Pseudomonadota</taxon>
        <taxon>Betaproteobacteria</taxon>
        <taxon>Burkholderiales</taxon>
        <taxon>Burkholderiaceae</taxon>
        <taxon>Burkholderia</taxon>
        <taxon>Burkholderia cepacia complex</taxon>
    </lineage>
</organism>
<reference evidence="3" key="1">
    <citation type="submission" date="2017-09" db="EMBL/GenBank/DDBJ databases">
        <title>FDA dAtabase for Regulatory Grade micrObial Sequences (FDA-ARGOS): Supporting development and validation of Infectious Disease Dx tests.</title>
        <authorList>
            <person name="Minogue T."/>
            <person name="Wolcott M."/>
            <person name="Wasieloski L."/>
            <person name="Aguilar W."/>
            <person name="Moore D."/>
            <person name="Tallon L.J."/>
            <person name="Sadzewicz L."/>
            <person name="Ott S."/>
            <person name="Zhao X."/>
            <person name="Nagaraj S."/>
            <person name="Vavikolanu K."/>
            <person name="Aluvathingal J."/>
            <person name="Nadendla S."/>
            <person name="Sichtig H."/>
        </authorList>
    </citation>
    <scope>NUCLEOTIDE SEQUENCE [LARGE SCALE GENOMIC DNA]</scope>
    <source>
        <strain evidence="3">FDAARGOS_388</strain>
    </source>
</reference>
<dbReference type="InterPro" id="IPR029058">
    <property type="entry name" value="AB_hydrolase_fold"/>
</dbReference>
<name>A0ABM6NVQ7_BURCE</name>
<dbReference type="Pfam" id="PF01764">
    <property type="entry name" value="Lipase_3"/>
    <property type="match status" value="1"/>
</dbReference>
<feature type="domain" description="Fungal lipase-type" evidence="1">
    <location>
        <begin position="39"/>
        <end position="159"/>
    </location>
</feature>
<accession>A0ABM6NVQ7</accession>
<keyword evidence="3" id="KW-1185">Reference proteome</keyword>
<dbReference type="SUPFAM" id="SSF53474">
    <property type="entry name" value="alpha/beta-Hydrolases"/>
    <property type="match status" value="1"/>
</dbReference>
<dbReference type="Proteomes" id="UP000218103">
    <property type="component" value="Chromosome 1"/>
</dbReference>
<dbReference type="PANTHER" id="PTHR45856">
    <property type="entry name" value="ALPHA/BETA-HYDROLASES SUPERFAMILY PROTEIN"/>
    <property type="match status" value="1"/>
</dbReference>
<sequence>MTPHDYALLAQEAYYAKPDIGKADSASRAIVRQTAAGLVVAFPGTDNLDCVAADLDAHPIDVIGIGQVHHGFWKAWGAIAVDVLAAIDGRPVTLVGHSLGAAIAIMAAAAMVVGGNPPGAVYGFEPPRVSTNGSVASLLARVPMNLYKNGNDIVPDLPPGWCHAGAVQQIGRPALPFANVTDHAISRVIEALSVLGVPGFVLQNQA</sequence>
<dbReference type="RefSeq" id="WP_051363280.1">
    <property type="nucleotide sequence ID" value="NZ_BCNU01000004.1"/>
</dbReference>
<dbReference type="EMBL" id="CP023518">
    <property type="protein sequence ID" value="ATF79010.1"/>
    <property type="molecule type" value="Genomic_DNA"/>
</dbReference>
<dbReference type="InterPro" id="IPR002921">
    <property type="entry name" value="Fungal_lipase-type"/>
</dbReference>
<gene>
    <name evidence="2" type="ORF">CO711_17360</name>
</gene>
<dbReference type="PANTHER" id="PTHR45856:SF24">
    <property type="entry name" value="FUNGAL LIPASE-LIKE DOMAIN-CONTAINING PROTEIN"/>
    <property type="match status" value="1"/>
</dbReference>
<evidence type="ECO:0000313" key="3">
    <source>
        <dbReference type="Proteomes" id="UP000218103"/>
    </source>
</evidence>
<proteinExistence type="predicted"/>
<evidence type="ECO:0000259" key="1">
    <source>
        <dbReference type="Pfam" id="PF01764"/>
    </source>
</evidence>
<dbReference type="Gene3D" id="3.40.50.1820">
    <property type="entry name" value="alpha/beta hydrolase"/>
    <property type="match status" value="1"/>
</dbReference>
<protein>
    <submittedName>
        <fullName evidence="2">Lipase</fullName>
    </submittedName>
</protein>
<dbReference type="InterPro" id="IPR051218">
    <property type="entry name" value="Sec_MonoDiacylglyc_Lipase"/>
</dbReference>
<evidence type="ECO:0000313" key="2">
    <source>
        <dbReference type="EMBL" id="ATF79010.1"/>
    </source>
</evidence>